<dbReference type="AlphaFoldDB" id="A0A5N5DFN4"/>
<dbReference type="Proteomes" id="UP000325902">
    <property type="component" value="Unassembled WGS sequence"/>
</dbReference>
<evidence type="ECO:0000313" key="3">
    <source>
        <dbReference type="Proteomes" id="UP000325902"/>
    </source>
</evidence>
<feature type="signal peptide" evidence="1">
    <location>
        <begin position="1"/>
        <end position="19"/>
    </location>
</feature>
<feature type="chain" id="PRO_5024966712" description="Secreted protein" evidence="1">
    <location>
        <begin position="20"/>
        <end position="157"/>
    </location>
</feature>
<protein>
    <recommendedName>
        <fullName evidence="4">Secreted protein</fullName>
    </recommendedName>
</protein>
<proteinExistence type="predicted"/>
<keyword evidence="3" id="KW-1185">Reference proteome</keyword>
<dbReference type="EMBL" id="VCHE01000029">
    <property type="protein sequence ID" value="KAB2575852.1"/>
    <property type="molecule type" value="Genomic_DNA"/>
</dbReference>
<evidence type="ECO:0000256" key="1">
    <source>
        <dbReference type="SAM" id="SignalP"/>
    </source>
</evidence>
<gene>
    <name evidence="2" type="ORF">DBV05_g5565</name>
</gene>
<accession>A0A5N5DFN4</accession>
<organism evidence="2 3">
    <name type="scientific">Lasiodiplodia theobromae</name>
    <dbReference type="NCBI Taxonomy" id="45133"/>
    <lineage>
        <taxon>Eukaryota</taxon>
        <taxon>Fungi</taxon>
        <taxon>Dikarya</taxon>
        <taxon>Ascomycota</taxon>
        <taxon>Pezizomycotina</taxon>
        <taxon>Dothideomycetes</taxon>
        <taxon>Dothideomycetes incertae sedis</taxon>
        <taxon>Botryosphaeriales</taxon>
        <taxon>Botryosphaeriaceae</taxon>
        <taxon>Lasiodiplodia</taxon>
    </lineage>
</organism>
<name>A0A5N5DFN4_9PEZI</name>
<keyword evidence="1" id="KW-0732">Signal</keyword>
<reference evidence="2 3" key="1">
    <citation type="journal article" date="2019" name="Sci. Rep.">
        <title>A multi-omics analysis of the grapevine pathogen Lasiodiplodia theobromae reveals that temperature affects the expression of virulence- and pathogenicity-related genes.</title>
        <authorList>
            <person name="Felix C."/>
            <person name="Meneses R."/>
            <person name="Goncalves M.F.M."/>
            <person name="Tilleman L."/>
            <person name="Duarte A.S."/>
            <person name="Jorrin-Novo J.V."/>
            <person name="Van de Peer Y."/>
            <person name="Deforce D."/>
            <person name="Van Nieuwerburgh F."/>
            <person name="Esteves A.C."/>
            <person name="Alves A."/>
        </authorList>
    </citation>
    <scope>NUCLEOTIDE SEQUENCE [LARGE SCALE GENOMIC DNA]</scope>
    <source>
        <strain evidence="2 3">LA-SOL3</strain>
    </source>
</reference>
<evidence type="ECO:0000313" key="2">
    <source>
        <dbReference type="EMBL" id="KAB2575852.1"/>
    </source>
</evidence>
<evidence type="ECO:0008006" key="4">
    <source>
        <dbReference type="Google" id="ProtNLM"/>
    </source>
</evidence>
<comment type="caution">
    <text evidence="2">The sequence shown here is derived from an EMBL/GenBank/DDBJ whole genome shotgun (WGS) entry which is preliminary data.</text>
</comment>
<sequence>MCAVIPLLTATLFLLAVRAANTCYYPDGSVADKDIPCSSSSSGAACCPQGWQCLDDGICHFDEEDWITRYTCTDRSWDSAACPQYCLGGTPNGTDVGNVALLECSDNQYCCNGDRSGNCCKDKAVSLFAISPGADPTGMGSPCACSYFHIETGIHTC</sequence>
<dbReference type="OrthoDB" id="5215637at2759"/>